<sequence>MGTRARKERKRAGVRHEHTREMATLHPWAYVKGGLGLISPAEVQARILARPSR</sequence>
<dbReference type="EMBL" id="JAGFOA010000003">
    <property type="protein sequence ID" value="MBO3663720.1"/>
    <property type="molecule type" value="Genomic_DNA"/>
</dbReference>
<dbReference type="RefSeq" id="WP_208503091.1">
    <property type="nucleotide sequence ID" value="NZ_JAGFOA010000003.1"/>
</dbReference>
<gene>
    <name evidence="2" type="ORF">J5V96_09350</name>
</gene>
<evidence type="ECO:0000313" key="2">
    <source>
        <dbReference type="EMBL" id="MBO3663720.1"/>
    </source>
</evidence>
<keyword evidence="3" id="KW-1185">Reference proteome</keyword>
<evidence type="ECO:0000256" key="1">
    <source>
        <dbReference type="SAM" id="MobiDB-lite"/>
    </source>
</evidence>
<comment type="caution">
    <text evidence="2">The sequence shown here is derived from an EMBL/GenBank/DDBJ whole genome shotgun (WGS) entry which is preliminary data.</text>
</comment>
<protein>
    <submittedName>
        <fullName evidence="2">Uncharacterized protein</fullName>
    </submittedName>
</protein>
<dbReference type="AlphaFoldDB" id="A0A939TQR1"/>
<name>A0A939TQR1_9MICO</name>
<accession>A0A939TQR1</accession>
<dbReference type="Proteomes" id="UP000680132">
    <property type="component" value="Unassembled WGS sequence"/>
</dbReference>
<feature type="region of interest" description="Disordered" evidence="1">
    <location>
        <begin position="1"/>
        <end position="20"/>
    </location>
</feature>
<evidence type="ECO:0000313" key="3">
    <source>
        <dbReference type="Proteomes" id="UP000680132"/>
    </source>
</evidence>
<proteinExistence type="predicted"/>
<reference evidence="2" key="1">
    <citation type="submission" date="2021-03" db="EMBL/GenBank/DDBJ databases">
        <title>Microbacterium sp. nov., a novel actinobacterium isolated from cow dung.</title>
        <authorList>
            <person name="Zhang L."/>
        </authorList>
    </citation>
    <scope>NUCLEOTIDE SEQUENCE</scope>
    <source>
        <strain evidence="2">NEAU-LLB</strain>
    </source>
</reference>
<organism evidence="2 3">
    <name type="scientific">Microbacterium stercoris</name>
    <dbReference type="NCBI Taxonomy" id="2820289"/>
    <lineage>
        <taxon>Bacteria</taxon>
        <taxon>Bacillati</taxon>
        <taxon>Actinomycetota</taxon>
        <taxon>Actinomycetes</taxon>
        <taxon>Micrococcales</taxon>
        <taxon>Microbacteriaceae</taxon>
        <taxon>Microbacterium</taxon>
    </lineage>
</organism>
<feature type="compositionally biased region" description="Basic residues" evidence="1">
    <location>
        <begin position="1"/>
        <end position="13"/>
    </location>
</feature>